<feature type="compositionally biased region" description="Polar residues" evidence="2">
    <location>
        <begin position="379"/>
        <end position="390"/>
    </location>
</feature>
<dbReference type="STRING" id="7739.C3YEP9"/>
<evidence type="ECO:0000256" key="1">
    <source>
        <dbReference type="SAM" id="Coils"/>
    </source>
</evidence>
<feature type="compositionally biased region" description="Low complexity" evidence="2">
    <location>
        <begin position="159"/>
        <end position="175"/>
    </location>
</feature>
<feature type="compositionally biased region" description="Basic residues" evidence="2">
    <location>
        <begin position="31"/>
        <end position="40"/>
    </location>
</feature>
<protein>
    <recommendedName>
        <fullName evidence="4">Coiled-coil domain-containing protein 14</fullName>
    </recommendedName>
</protein>
<feature type="compositionally biased region" description="Low complexity" evidence="2">
    <location>
        <begin position="396"/>
        <end position="407"/>
    </location>
</feature>
<organism>
    <name type="scientific">Branchiostoma floridae</name>
    <name type="common">Florida lancelet</name>
    <name type="synonym">Amphioxus</name>
    <dbReference type="NCBI Taxonomy" id="7739"/>
    <lineage>
        <taxon>Eukaryota</taxon>
        <taxon>Metazoa</taxon>
        <taxon>Chordata</taxon>
        <taxon>Cephalochordata</taxon>
        <taxon>Leptocardii</taxon>
        <taxon>Amphioxiformes</taxon>
        <taxon>Branchiostomatidae</taxon>
        <taxon>Branchiostoma</taxon>
    </lineage>
</organism>
<feature type="coiled-coil region" evidence="1">
    <location>
        <begin position="472"/>
        <end position="502"/>
    </location>
</feature>
<feature type="compositionally biased region" description="Polar residues" evidence="2">
    <location>
        <begin position="950"/>
        <end position="962"/>
    </location>
</feature>
<feature type="compositionally biased region" description="Basic residues" evidence="2">
    <location>
        <begin position="96"/>
        <end position="105"/>
    </location>
</feature>
<feature type="region of interest" description="Disordered" evidence="2">
    <location>
        <begin position="670"/>
        <end position="786"/>
    </location>
</feature>
<dbReference type="EMBL" id="GG666507">
    <property type="protein sequence ID" value="EEN61143.1"/>
    <property type="molecule type" value="Genomic_DNA"/>
</dbReference>
<accession>C3YEP9</accession>
<feature type="region of interest" description="Disordered" evidence="2">
    <location>
        <begin position="83"/>
        <end position="254"/>
    </location>
</feature>
<feature type="compositionally biased region" description="Polar residues" evidence="2">
    <location>
        <begin position="700"/>
        <end position="713"/>
    </location>
</feature>
<dbReference type="PANTHER" id="PTHR22367:SF2">
    <property type="entry name" value="COILED-COIL DOMAIN-CONTAINING PROTEIN 14"/>
    <property type="match status" value="1"/>
</dbReference>
<dbReference type="eggNOG" id="ENOG502R84N">
    <property type="taxonomic scope" value="Eukaryota"/>
</dbReference>
<dbReference type="Pfam" id="PF15254">
    <property type="entry name" value="CCDC14"/>
    <property type="match status" value="3"/>
</dbReference>
<feature type="compositionally biased region" description="Polar residues" evidence="2">
    <location>
        <begin position="764"/>
        <end position="775"/>
    </location>
</feature>
<feature type="region of interest" description="Disordered" evidence="2">
    <location>
        <begin position="832"/>
        <end position="851"/>
    </location>
</feature>
<feature type="region of interest" description="Disordered" evidence="2">
    <location>
        <begin position="1"/>
        <end position="46"/>
    </location>
</feature>
<feature type="compositionally biased region" description="Basic and acidic residues" evidence="2">
    <location>
        <begin position="345"/>
        <end position="360"/>
    </location>
</feature>
<feature type="region of interest" description="Disordered" evidence="2">
    <location>
        <begin position="288"/>
        <end position="307"/>
    </location>
</feature>
<evidence type="ECO:0000256" key="2">
    <source>
        <dbReference type="SAM" id="MobiDB-lite"/>
    </source>
</evidence>
<reference evidence="3" key="1">
    <citation type="journal article" date="2008" name="Nature">
        <title>The amphioxus genome and the evolution of the chordate karyotype.</title>
        <authorList>
            <consortium name="US DOE Joint Genome Institute (JGI-PGF)"/>
            <person name="Putnam N.H."/>
            <person name="Butts T."/>
            <person name="Ferrier D.E.K."/>
            <person name="Furlong R.F."/>
            <person name="Hellsten U."/>
            <person name="Kawashima T."/>
            <person name="Robinson-Rechavi M."/>
            <person name="Shoguchi E."/>
            <person name="Terry A."/>
            <person name="Yu J.-K."/>
            <person name="Benito-Gutierrez E.L."/>
            <person name="Dubchak I."/>
            <person name="Garcia-Fernandez J."/>
            <person name="Gibson-Brown J.J."/>
            <person name="Grigoriev I.V."/>
            <person name="Horton A.C."/>
            <person name="de Jong P.J."/>
            <person name="Jurka J."/>
            <person name="Kapitonov V.V."/>
            <person name="Kohara Y."/>
            <person name="Kuroki Y."/>
            <person name="Lindquist E."/>
            <person name="Lucas S."/>
            <person name="Osoegawa K."/>
            <person name="Pennacchio L.A."/>
            <person name="Salamov A.A."/>
            <person name="Satou Y."/>
            <person name="Sauka-Spengler T."/>
            <person name="Schmutz J."/>
            <person name="Shin-I T."/>
            <person name="Toyoda A."/>
            <person name="Bronner-Fraser M."/>
            <person name="Fujiyama A."/>
            <person name="Holland L.Z."/>
            <person name="Holland P.W.H."/>
            <person name="Satoh N."/>
            <person name="Rokhsar D.S."/>
        </authorList>
    </citation>
    <scope>NUCLEOTIDE SEQUENCE [LARGE SCALE GENOMIC DNA]</scope>
    <source>
        <strain evidence="3">S238N-H82</strain>
        <tissue evidence="3">Testes</tissue>
    </source>
</reference>
<feature type="compositionally biased region" description="Basic and acidic residues" evidence="2">
    <location>
        <begin position="963"/>
        <end position="978"/>
    </location>
</feature>
<feature type="compositionally biased region" description="Low complexity" evidence="2">
    <location>
        <begin position="106"/>
        <end position="138"/>
    </location>
</feature>
<sequence length="1042" mass="115224">MPVTRKIIGRGTGRVKSVPAAGRGRGAVGRGSRRTVRGKRAPSPVYSEAGFSLYSTDSEDQVTSTNKGLDRCAALLGDILSREPADASSAQGSKQKPTKQTKAKTKANPAKTKAPQGKTKITKSAAKKTTLQQQTSTKGSPEKAKQGNLSPYAFRVPTAPVQGPVLQQQVPPAAQRTLFNERIPSSTPNLSPDPKRPPTPNTLFQMLRAQNRGPMQNVPVPHSPPQKEGGQYQQGKDFDATPFYPESTHPAVQPPQYDQLQSLQHAHLGNPQNFVPNQPQQPYVNQQTEPLSYHHPGDNNGRYHPPSIGDVIGYPVPTPTHHEYATNGHLAPTQHDYATTNGQTDGREQLDSIPVRDRENVSPTRRPLFQSEGPVASRTPGNRSFGSETSQEQDKTLTSSPKPSTSRLSEKKTPQTSPGKSLQTLRYLLRELQAAADDPEVKRLSQEVERIVGQLPETRRAADIQTDIDLALQPLRSENSQLRRRVRILNQQLREKERAERENRAPDFSFEVESLRSLNLSLEKQLQDQAGQQEALQCRVEDLRRECDQLRLDNKNLLDMDTQSLNTKAEWDAQMARVKQDVSSTLQQVQGLKLKLEAVEMENGTLLVTIRQKDAEIRRLEILTRDLHSSMSYLLRDLQNSGPGTRNVDGLTLERVEHFLRTHSVDSVIQLASPEGGQPNFYGSPTRRTAESDLPGQPLSLPTSHHGNQLSRQQEPRPSGGQLPRQPYSSQSHAASYGHPSRLPSYHGNKSPRQQSEPHLPSYRGNSSPRQQSGPLPTAVPQAELPKTPASVKRALQFDEVNGRKSENVTGSSLTEQHLADHQRSIEEKSVPKFGVGNNDIPASYDRSQQGLTREAISAHDRSGQQYTVPAPPSPKKHGVGTQGVLAHSFNGYPPSDFDHDSTMYASLPSNVGRPQWKPTPTKVFMDRKPHENGGTKLQWYQSQLSQPYKENIPDRSTNARSFRSDGADISRPNSKQDHLFRGTVLDSSLSTVNDIEAQSITSETTVTSQDERVFQQELAELDANIAKVQASLKGAVTFKLP</sequence>
<feature type="region of interest" description="Disordered" evidence="2">
    <location>
        <begin position="798"/>
        <end position="825"/>
    </location>
</feature>
<dbReference type="PANTHER" id="PTHR22367">
    <property type="entry name" value="COILED-COIL DOMAIN-CONTAINING PROTEIN 14"/>
    <property type="match status" value="1"/>
</dbReference>
<gene>
    <name evidence="3" type="ORF">BRAFLDRAFT_122721</name>
</gene>
<evidence type="ECO:0000313" key="3">
    <source>
        <dbReference type="EMBL" id="EEN61143.1"/>
    </source>
</evidence>
<name>C3YEP9_BRAFL</name>
<feature type="region of interest" description="Disordered" evidence="2">
    <location>
        <begin position="332"/>
        <end position="422"/>
    </location>
</feature>
<feature type="region of interest" description="Disordered" evidence="2">
    <location>
        <begin position="950"/>
        <end position="978"/>
    </location>
</feature>
<keyword evidence="1" id="KW-0175">Coiled coil</keyword>
<dbReference type="AlphaFoldDB" id="C3YEP9"/>
<evidence type="ECO:0008006" key="4">
    <source>
        <dbReference type="Google" id="ProtNLM"/>
    </source>
</evidence>
<proteinExistence type="predicted"/>
<feature type="coiled-coil region" evidence="1">
    <location>
        <begin position="526"/>
        <end position="560"/>
    </location>
</feature>
<feature type="region of interest" description="Disordered" evidence="2">
    <location>
        <begin position="860"/>
        <end position="882"/>
    </location>
</feature>
<dbReference type="InterPro" id="IPR029343">
    <property type="entry name" value="CCDC14"/>
</dbReference>
<dbReference type="InParanoid" id="C3YEP9"/>